<keyword evidence="2 3" id="KW-0694">RNA-binding</keyword>
<reference evidence="4 5" key="1">
    <citation type="journal article" date="2016" name="Nat. Commun.">
        <title>Thousands of microbial genomes shed light on interconnected biogeochemical processes in an aquifer system.</title>
        <authorList>
            <person name="Anantharaman K."/>
            <person name="Brown C.T."/>
            <person name="Hug L.A."/>
            <person name="Sharon I."/>
            <person name="Castelle C.J."/>
            <person name="Probst A.J."/>
            <person name="Thomas B.C."/>
            <person name="Singh A."/>
            <person name="Wilkins M.J."/>
            <person name="Karaoz U."/>
            <person name="Brodie E.L."/>
            <person name="Williams K.H."/>
            <person name="Hubbard S.S."/>
            <person name="Banfield J.F."/>
        </authorList>
    </citation>
    <scope>NUCLEOTIDE SEQUENCE [LARGE SCALE GENOMIC DNA]</scope>
</reference>
<sequence>MKTFNKRARFDYKLEGDRFETGLVLSGGEAKAVRTGHTDLSQSVARVLNGEVWLINANIPVLGAKNYNSTRSRKLLLHKFEILSIATKMKQRKLTLVPLSLYNKGRLIKLKLALGKPKRKFEKRQAIKAKDIEREIAKELRVS</sequence>
<dbReference type="NCBIfam" id="TIGR00086">
    <property type="entry name" value="smpB"/>
    <property type="match status" value="1"/>
</dbReference>
<accession>A0A1F8CIM3</accession>
<keyword evidence="1 3" id="KW-0963">Cytoplasm</keyword>
<dbReference type="GO" id="GO:0070930">
    <property type="term" value="P:trans-translation-dependent protein tagging"/>
    <property type="evidence" value="ECO:0007669"/>
    <property type="project" value="TreeGrafter"/>
</dbReference>
<dbReference type="STRING" id="1802532.A2210_00570"/>
<dbReference type="InterPro" id="IPR023620">
    <property type="entry name" value="SmpB"/>
</dbReference>
<dbReference type="CDD" id="cd09294">
    <property type="entry name" value="SmpB"/>
    <property type="match status" value="1"/>
</dbReference>
<dbReference type="GO" id="GO:0003723">
    <property type="term" value="F:RNA binding"/>
    <property type="evidence" value="ECO:0007669"/>
    <property type="project" value="UniProtKB-UniRule"/>
</dbReference>
<comment type="function">
    <text evidence="3">Required for rescue of stalled ribosomes mediated by trans-translation. Binds to transfer-messenger RNA (tmRNA), required for stable association of tmRNA with ribosomes. tmRNA and SmpB together mimic tRNA shape, replacing the anticodon stem-loop with SmpB. tmRNA is encoded by the ssrA gene; the 2 termini fold to resemble tRNA(Ala) and it encodes a 'tag peptide', a short internal open reading frame. During trans-translation Ala-aminoacylated tmRNA acts like a tRNA, entering the A-site of stalled ribosomes, displacing the stalled mRNA. The ribosome then switches to translate the ORF on the tmRNA; the nascent peptide is terminated with the 'tag peptide' encoded by the tmRNA and targeted for degradation. The ribosome is freed to recommence translation, which seems to be the essential function of trans-translation.</text>
</comment>
<comment type="caution">
    <text evidence="4">The sequence shown here is derived from an EMBL/GenBank/DDBJ whole genome shotgun (WGS) entry which is preliminary data.</text>
</comment>
<dbReference type="GO" id="GO:0070929">
    <property type="term" value="P:trans-translation"/>
    <property type="evidence" value="ECO:0007669"/>
    <property type="project" value="UniProtKB-UniRule"/>
</dbReference>
<dbReference type="InterPro" id="IPR000037">
    <property type="entry name" value="SsrA-bd_prot"/>
</dbReference>
<dbReference type="PANTHER" id="PTHR30308">
    <property type="entry name" value="TMRNA-BINDING COMPONENT OF TRANS-TRANSLATION TAGGING COMPLEX"/>
    <property type="match status" value="1"/>
</dbReference>
<evidence type="ECO:0000256" key="3">
    <source>
        <dbReference type="HAMAP-Rule" id="MF_00023"/>
    </source>
</evidence>
<comment type="subcellular location">
    <subcellularLocation>
        <location evidence="3">Cytoplasm</location>
    </subcellularLocation>
    <text evidence="3">The tmRNA-SmpB complex associates with stalled 70S ribosomes.</text>
</comment>
<proteinExistence type="inferred from homology"/>
<dbReference type="Proteomes" id="UP000177855">
    <property type="component" value="Unassembled WGS sequence"/>
</dbReference>
<evidence type="ECO:0000313" key="4">
    <source>
        <dbReference type="EMBL" id="OGM76207.1"/>
    </source>
</evidence>
<evidence type="ECO:0000256" key="2">
    <source>
        <dbReference type="ARBA" id="ARBA00022884"/>
    </source>
</evidence>
<dbReference type="Gene3D" id="2.40.280.10">
    <property type="match status" value="1"/>
</dbReference>
<organism evidence="4 5">
    <name type="scientific">Candidatus Woesebacteria bacterium RIFOXYA1_FULL_40_18</name>
    <dbReference type="NCBI Taxonomy" id="1802532"/>
    <lineage>
        <taxon>Bacteria</taxon>
        <taxon>Candidatus Woeseibacteriota</taxon>
    </lineage>
</organism>
<dbReference type="SUPFAM" id="SSF74982">
    <property type="entry name" value="Small protein B (SmpB)"/>
    <property type="match status" value="1"/>
</dbReference>
<dbReference type="HAMAP" id="MF_00023">
    <property type="entry name" value="SmpB"/>
    <property type="match status" value="1"/>
</dbReference>
<evidence type="ECO:0000313" key="5">
    <source>
        <dbReference type="Proteomes" id="UP000177855"/>
    </source>
</evidence>
<protein>
    <recommendedName>
        <fullName evidence="3">SsrA-binding protein</fullName>
    </recommendedName>
    <alternativeName>
        <fullName evidence="3">Small protein B</fullName>
    </alternativeName>
</protein>
<gene>
    <name evidence="3" type="primary">smpB</name>
    <name evidence="4" type="ORF">A2210_00570</name>
</gene>
<comment type="similarity">
    <text evidence="3">Belongs to the SmpB family.</text>
</comment>
<dbReference type="Pfam" id="PF01668">
    <property type="entry name" value="SmpB"/>
    <property type="match status" value="1"/>
</dbReference>
<name>A0A1F8CIM3_9BACT</name>
<evidence type="ECO:0000256" key="1">
    <source>
        <dbReference type="ARBA" id="ARBA00022490"/>
    </source>
</evidence>
<dbReference type="EMBL" id="MGHS01000036">
    <property type="protein sequence ID" value="OGM76207.1"/>
    <property type="molecule type" value="Genomic_DNA"/>
</dbReference>
<dbReference type="PANTHER" id="PTHR30308:SF2">
    <property type="entry name" value="SSRA-BINDING PROTEIN"/>
    <property type="match status" value="1"/>
</dbReference>
<dbReference type="AlphaFoldDB" id="A0A1F8CIM3"/>
<dbReference type="NCBIfam" id="NF003843">
    <property type="entry name" value="PRK05422.1"/>
    <property type="match status" value="1"/>
</dbReference>
<dbReference type="GO" id="GO:0005829">
    <property type="term" value="C:cytosol"/>
    <property type="evidence" value="ECO:0007669"/>
    <property type="project" value="TreeGrafter"/>
</dbReference>